<dbReference type="EMBL" id="NDWU01000015">
    <property type="protein sequence ID" value="PUA31578.1"/>
    <property type="molecule type" value="Genomic_DNA"/>
</dbReference>
<reference evidence="2 3" key="1">
    <citation type="submission" date="2017-04" db="EMBL/GenBank/DDBJ databases">
        <title>Draft Aigarchaeota genome from a New Zealand hot spring.</title>
        <authorList>
            <person name="Reysenbach A.-L."/>
            <person name="Donaho J.A."/>
            <person name="Gerhart J."/>
            <person name="Kelley J.F."/>
            <person name="Kouba K."/>
            <person name="Podar M."/>
            <person name="Stott M."/>
        </authorList>
    </citation>
    <scope>NUCLEOTIDE SEQUENCE [LARGE SCALE GENOMIC DNA]</scope>
    <source>
        <strain evidence="2">NZ13_MG1</strain>
    </source>
</reference>
<proteinExistence type="predicted"/>
<gene>
    <name evidence="2" type="ORF">B9J98_05770</name>
</gene>
<feature type="compositionally biased region" description="Basic and acidic residues" evidence="1">
    <location>
        <begin position="8"/>
        <end position="23"/>
    </location>
</feature>
<feature type="region of interest" description="Disordered" evidence="1">
    <location>
        <begin position="1"/>
        <end position="78"/>
    </location>
</feature>
<name>A0A2R7Y259_9ARCH</name>
<comment type="caution">
    <text evidence="2">The sequence shown here is derived from an EMBL/GenBank/DDBJ whole genome shotgun (WGS) entry which is preliminary data.</text>
</comment>
<organism evidence="2 3">
    <name type="scientific">Candidatus Terraquivivens tikiterensis</name>
    <dbReference type="NCBI Taxonomy" id="1980982"/>
    <lineage>
        <taxon>Archaea</taxon>
        <taxon>Nitrososphaerota</taxon>
        <taxon>Candidatus Wolframiiraptoraceae</taxon>
        <taxon>Candidatus Terraquivivens</taxon>
    </lineage>
</organism>
<dbReference type="AlphaFoldDB" id="A0A2R7Y259"/>
<evidence type="ECO:0000313" key="3">
    <source>
        <dbReference type="Proteomes" id="UP000244066"/>
    </source>
</evidence>
<accession>A0A2R7Y259</accession>
<feature type="compositionally biased region" description="Polar residues" evidence="1">
    <location>
        <begin position="57"/>
        <end position="78"/>
    </location>
</feature>
<protein>
    <submittedName>
        <fullName evidence="2">Uncharacterized protein</fullName>
    </submittedName>
</protein>
<dbReference type="Proteomes" id="UP000244066">
    <property type="component" value="Unassembled WGS sequence"/>
</dbReference>
<evidence type="ECO:0000313" key="2">
    <source>
        <dbReference type="EMBL" id="PUA31578.1"/>
    </source>
</evidence>
<evidence type="ECO:0000256" key="1">
    <source>
        <dbReference type="SAM" id="MobiDB-lite"/>
    </source>
</evidence>
<sequence>MTPGSKGAWEEDVRGGFDPKGLEGDAGSPMNPEEDKAYVGQNPYARPLLSLEDRKITVTQQSPELASEGSSGIQRPEA</sequence>